<evidence type="ECO:0000259" key="4">
    <source>
        <dbReference type="Pfam" id="PF07589"/>
    </source>
</evidence>
<dbReference type="InterPro" id="IPR013424">
    <property type="entry name" value="Ice-binding_C"/>
</dbReference>
<feature type="transmembrane region" description="Helical" evidence="2">
    <location>
        <begin position="1424"/>
        <end position="1441"/>
    </location>
</feature>
<dbReference type="KEGG" id="tsph:KIH39_20410"/>
<dbReference type="EMBL" id="CP074694">
    <property type="protein sequence ID" value="QVL31189.1"/>
    <property type="molecule type" value="Genomic_DNA"/>
</dbReference>
<dbReference type="NCBIfam" id="TIGR02595">
    <property type="entry name" value="PEP_CTERM"/>
    <property type="match status" value="1"/>
</dbReference>
<reference evidence="5" key="1">
    <citation type="submission" date="2021-05" db="EMBL/GenBank/DDBJ databases">
        <title>Complete genome sequence of the cellulolytic planctomycete Telmatocola sphagniphila SP2T and characterization of the first cellulase from planctomycetes.</title>
        <authorList>
            <person name="Rakitin A.L."/>
            <person name="Beletsky A.V."/>
            <person name="Naumoff D.G."/>
            <person name="Kulichevskaya I.S."/>
            <person name="Mardanov A.V."/>
            <person name="Ravin N.V."/>
            <person name="Dedysh S.N."/>
        </authorList>
    </citation>
    <scope>NUCLEOTIDE SEQUENCE</scope>
    <source>
        <strain evidence="5">SP2T</strain>
    </source>
</reference>
<dbReference type="NCBIfam" id="TIGR02601">
    <property type="entry name" value="autotrns_rpt"/>
    <property type="match status" value="5"/>
</dbReference>
<dbReference type="InterPro" id="IPR011050">
    <property type="entry name" value="Pectin_lyase_fold/virulence"/>
</dbReference>
<dbReference type="InterPro" id="IPR012332">
    <property type="entry name" value="Autotransporter_pectin_lyase_C"/>
</dbReference>
<keyword evidence="2" id="KW-0472">Membrane</keyword>
<evidence type="ECO:0000256" key="2">
    <source>
        <dbReference type="SAM" id="Phobius"/>
    </source>
</evidence>
<keyword evidence="6" id="KW-1185">Reference proteome</keyword>
<keyword evidence="1 3" id="KW-0732">Signal</keyword>
<feature type="signal peptide" evidence="3">
    <location>
        <begin position="1"/>
        <end position="28"/>
    </location>
</feature>
<gene>
    <name evidence="5" type="ORF">KIH39_20410</name>
</gene>
<organism evidence="5 6">
    <name type="scientific">Telmatocola sphagniphila</name>
    <dbReference type="NCBI Taxonomy" id="1123043"/>
    <lineage>
        <taxon>Bacteria</taxon>
        <taxon>Pseudomonadati</taxon>
        <taxon>Planctomycetota</taxon>
        <taxon>Planctomycetia</taxon>
        <taxon>Gemmatales</taxon>
        <taxon>Gemmataceae</taxon>
    </lineage>
</organism>
<name>A0A8E6ESR6_9BACT</name>
<dbReference type="Proteomes" id="UP000676194">
    <property type="component" value="Chromosome"/>
</dbReference>
<proteinExistence type="predicted"/>
<feature type="domain" description="Ice-binding protein C-terminal" evidence="4">
    <location>
        <begin position="1420"/>
        <end position="1445"/>
    </location>
</feature>
<evidence type="ECO:0000313" key="6">
    <source>
        <dbReference type="Proteomes" id="UP000676194"/>
    </source>
</evidence>
<evidence type="ECO:0000256" key="1">
    <source>
        <dbReference type="ARBA" id="ARBA00022729"/>
    </source>
</evidence>
<dbReference type="Pfam" id="PF07589">
    <property type="entry name" value="PEP-CTERM"/>
    <property type="match status" value="1"/>
</dbReference>
<sequence length="1456" mass="142363">MVIRFKPRRLFASLGAACLFAANSPVQAQNYTWSSSAPGGNWSQSANWGGSAPSGASPTTTLTFGGTTTAGLTSSNDIANLQVNSITFNSTAGAYSISGNAIQFLNSGSTITQNSNSNISLPALTISNGLSINGSGTGTLTVNSLAFNSGGAGNQASLDTGSKVLVLNGDMSLDGSGVPNAVTVKGTIQLSAGNHTFNGLNYTGANAQDIVFSNVFQGSGGITYTGIDSVAITGVSTYTGATIFSSTTANYLGATNALPSASAVTVNSTLQFFTTDPSGGVTIGNFSQNIGSLAGAGSVNMGSASLTTGNDNTNTTFSGILSDDGSGSSTITKVGTGTWTLSGTNTFTGQLVIANGTVAVGSFAAPGNSSNLGATAASKNFILGGNGTTGFLQYTGSSAASYSRNFTLATGGSGGFLGNLGDLTLSGSISGSGNLIKAGTNNLILSGTNTFTGSITVTGGNLSLTGTANSSGNINLLGGKLTLDNTASALTRLGTTPTLTLNMGELNIIGNTVNPSGNIENFGALNVIGGTSANNRLTLTNSGSALQVTFSSLNVSNGSSLLIRGDNLGGSSGSYTRVLFTSAPGTTSAPLSGVLFDNSSSGTGLGLAAYSSTLGIVQFTAANTTGNIIDNINSPNTSTIANFTTGNGGSTLTINAGATIVALNFSNEFSTANFKNLYGSSGNNANAPAGTLVVSSGLIQVLNTATNVTVNGDTGGSTLSTAGGFTFNLNQNLTFASNMTLSAAGLTKLGAGSLVINGTNSIAGDYNISSGSVSIAGATTAGNLNISGSSVASFNSASTLNSINLSGTATVNFAGGSAGSISSSSSSTSLNLTGNLTLTGNSTTTFAGVISGGSASLITSSGSTGTLTLTNSNTFGGGLAVNGGTVYLANGNSAGTGTLTLNGGTVSYSGGTTTLAAAGLSFGTFGSSTLQVTTAGTVLTVAGVSGSGSWTFDGGQGITSTSRGGTLLINSTSVSSGGSLSVIGNGLVQLGANNALPSGINLNVTPGNVSNVGAGLDLQTFNQTVGNITATLGTSNSPITGQPIVQGSGTLTLNGDVSIVTSGSASYPLTINPSVVLSAGNHNFSTQAGGNSDVYHGDLQFLGSISGAGSVTLPSTSQGIIDFEVANTYTGTTSVLGGTLYLRGNNAIPSTSAVTQAAGTVIDFTGGNVLTSGTSSTFGSLTGAGSIILGSSSILTIGADNTSPAAYTGAISGGGSLTKIGTGTLILSGTNTYTGGTNVNAGSLRINGSLSTGAVQVSQGAIIGGNGSINGTLTVAAGGTIDIGSAPATVGTLRVGGSVTINGGTGGSTTNWNVDINGTTTSSADNLTLLSSSAVLNFVATGGNKINIQMNDLASGMVVNNDYTFKIATVSTGTGSTNIQSNGGVFTASQFTFSATNFAFTNQNIAINGDNLIISFTVIPVPEPATLLVFGSAGLGMLGWMRRRKNRKLTSTASIA</sequence>
<feature type="chain" id="PRO_5034569834" evidence="3">
    <location>
        <begin position="29"/>
        <end position="1456"/>
    </location>
</feature>
<accession>A0A8E6ESR6</accession>
<evidence type="ECO:0000313" key="5">
    <source>
        <dbReference type="EMBL" id="QVL31189.1"/>
    </source>
</evidence>
<dbReference type="Gene3D" id="2.160.20.20">
    <property type="match status" value="1"/>
</dbReference>
<dbReference type="Pfam" id="PF12951">
    <property type="entry name" value="PATR"/>
    <property type="match status" value="7"/>
</dbReference>
<evidence type="ECO:0000256" key="3">
    <source>
        <dbReference type="SAM" id="SignalP"/>
    </source>
</evidence>
<dbReference type="RefSeq" id="WP_213495070.1">
    <property type="nucleotide sequence ID" value="NZ_CP074694.1"/>
</dbReference>
<keyword evidence="2" id="KW-0812">Transmembrane</keyword>
<dbReference type="SUPFAM" id="SSF51126">
    <property type="entry name" value="Pectin lyase-like"/>
    <property type="match status" value="1"/>
</dbReference>
<protein>
    <submittedName>
        <fullName evidence="5">Autotransporter-associated beta strand repeat-containing protein</fullName>
    </submittedName>
</protein>
<dbReference type="InterPro" id="IPR013425">
    <property type="entry name" value="Autotrns_rpt"/>
</dbReference>
<keyword evidence="2" id="KW-1133">Transmembrane helix</keyword>